<dbReference type="InterPro" id="IPR012337">
    <property type="entry name" value="RNaseH-like_sf"/>
</dbReference>
<feature type="domain" description="Integrase catalytic" evidence="1">
    <location>
        <begin position="1"/>
        <end position="95"/>
    </location>
</feature>
<accession>A0A034WS64</accession>
<evidence type="ECO:0000259" key="1">
    <source>
        <dbReference type="PROSITE" id="PS50994"/>
    </source>
</evidence>
<dbReference type="InterPro" id="IPR001584">
    <property type="entry name" value="Integrase_cat-core"/>
</dbReference>
<name>A0A034WS64_BACDO</name>
<dbReference type="PANTHER" id="PTHR37984">
    <property type="entry name" value="PROTEIN CBG26694"/>
    <property type="match status" value="1"/>
</dbReference>
<evidence type="ECO:0000313" key="2">
    <source>
        <dbReference type="EMBL" id="JAC58416.1"/>
    </source>
</evidence>
<dbReference type="PANTHER" id="PTHR37984:SF5">
    <property type="entry name" value="PROTEIN NYNRIN-LIKE"/>
    <property type="match status" value="1"/>
</dbReference>
<dbReference type="AlphaFoldDB" id="A0A034WS64"/>
<dbReference type="EMBL" id="GAKP01000536">
    <property type="protein sequence ID" value="JAC58416.1"/>
    <property type="molecule type" value="Transcribed_RNA"/>
</dbReference>
<dbReference type="GO" id="GO:0015074">
    <property type="term" value="P:DNA integration"/>
    <property type="evidence" value="ECO:0007669"/>
    <property type="project" value="InterPro"/>
</dbReference>
<dbReference type="GO" id="GO:0003676">
    <property type="term" value="F:nucleic acid binding"/>
    <property type="evidence" value="ECO:0007669"/>
    <property type="project" value="InterPro"/>
</dbReference>
<dbReference type="InterPro" id="IPR036397">
    <property type="entry name" value="RNaseH_sf"/>
</dbReference>
<proteinExistence type="predicted"/>
<dbReference type="InterPro" id="IPR050951">
    <property type="entry name" value="Retrovirus_Pol_polyprotein"/>
</dbReference>
<reference evidence="2" key="1">
    <citation type="journal article" date="2014" name="BMC Genomics">
        <title>Characterizing the developmental transcriptome of the oriental fruit fly, Bactrocera dorsalis (Diptera: Tephritidae) through comparative genomic analysis with Drosophila melanogaster utilizing modENCODE datasets.</title>
        <authorList>
            <person name="Geib S.M."/>
            <person name="Calla B."/>
            <person name="Hall B."/>
            <person name="Hou S."/>
            <person name="Manoukis N.C."/>
        </authorList>
    </citation>
    <scope>NUCLEOTIDE SEQUENCE</scope>
    <source>
        <strain evidence="2">Punador</strain>
    </source>
</reference>
<organism evidence="2">
    <name type="scientific">Bactrocera dorsalis</name>
    <name type="common">Oriental fruit fly</name>
    <name type="synonym">Dacus dorsalis</name>
    <dbReference type="NCBI Taxonomy" id="27457"/>
    <lineage>
        <taxon>Eukaryota</taxon>
        <taxon>Metazoa</taxon>
        <taxon>Ecdysozoa</taxon>
        <taxon>Arthropoda</taxon>
        <taxon>Hexapoda</taxon>
        <taxon>Insecta</taxon>
        <taxon>Pterygota</taxon>
        <taxon>Neoptera</taxon>
        <taxon>Endopterygota</taxon>
        <taxon>Diptera</taxon>
        <taxon>Brachycera</taxon>
        <taxon>Muscomorpha</taxon>
        <taxon>Tephritoidea</taxon>
        <taxon>Tephritidae</taxon>
        <taxon>Bactrocera</taxon>
        <taxon>Bactrocera</taxon>
    </lineage>
</organism>
<dbReference type="Gene3D" id="3.30.420.10">
    <property type="entry name" value="Ribonuclease H-like superfamily/Ribonuclease H"/>
    <property type="match status" value="1"/>
</dbReference>
<protein>
    <recommendedName>
        <fullName evidence="1">Integrase catalytic domain-containing protein</fullName>
    </recommendedName>
</protein>
<dbReference type="PROSITE" id="PS50994">
    <property type="entry name" value="INTEGRASE"/>
    <property type="match status" value="1"/>
</dbReference>
<dbReference type="SUPFAM" id="SSF53098">
    <property type="entry name" value="Ribonuclease H-like"/>
    <property type="match status" value="1"/>
</dbReference>
<sequence>MILTDQYPGINSREFKNYLEKNNITMIFTAVNAPFSNGLNERLNQTLVNKIRCTINDENNKLAWTTVAHNSEDKYNETEHIVTKFSPKYLLKGENTAILPKELRIREDDKNKGS</sequence>